<dbReference type="FunCoup" id="H3CM56">
    <property type="interactions" value="164"/>
</dbReference>
<dbReference type="Proteomes" id="UP000007303">
    <property type="component" value="Unassembled WGS sequence"/>
</dbReference>
<dbReference type="PROSITE" id="PS50089">
    <property type="entry name" value="ZF_RING_2"/>
    <property type="match status" value="1"/>
</dbReference>
<dbReference type="InterPro" id="IPR013320">
    <property type="entry name" value="ConA-like_dom_sf"/>
</dbReference>
<dbReference type="SUPFAM" id="SSF49899">
    <property type="entry name" value="Concanavalin A-like lectins/glucanases"/>
    <property type="match status" value="1"/>
</dbReference>
<dbReference type="InterPro" id="IPR027370">
    <property type="entry name" value="Znf-RING_euk"/>
</dbReference>
<dbReference type="PRINTS" id="PR01407">
    <property type="entry name" value="BUTYPHLNCDUF"/>
</dbReference>
<evidence type="ECO:0000259" key="6">
    <source>
        <dbReference type="PROSITE" id="PS50089"/>
    </source>
</evidence>
<evidence type="ECO:0000313" key="9">
    <source>
        <dbReference type="Ensembl" id="ENSTNIP00000009336.1"/>
    </source>
</evidence>
<dbReference type="InterPro" id="IPR013083">
    <property type="entry name" value="Znf_RING/FYVE/PHD"/>
</dbReference>
<dbReference type="CDD" id="cd12893">
    <property type="entry name" value="SPRY_PRY_TRIM35"/>
    <property type="match status" value="1"/>
</dbReference>
<proteinExistence type="predicted"/>
<evidence type="ECO:0000259" key="7">
    <source>
        <dbReference type="PROSITE" id="PS50119"/>
    </source>
</evidence>
<protein>
    <submittedName>
        <fullName evidence="9">Uncharacterized protein</fullName>
    </submittedName>
</protein>
<evidence type="ECO:0000256" key="3">
    <source>
        <dbReference type="ARBA" id="ARBA00022833"/>
    </source>
</evidence>
<evidence type="ECO:0000256" key="1">
    <source>
        <dbReference type="ARBA" id="ARBA00022723"/>
    </source>
</evidence>
<dbReference type="PANTHER" id="PTHR24103">
    <property type="entry name" value="E3 UBIQUITIN-PROTEIN LIGASE TRIM"/>
    <property type="match status" value="1"/>
</dbReference>
<dbReference type="GeneTree" id="ENSGT00970000193381"/>
<dbReference type="OMA" id="PCIGTLN"/>
<dbReference type="SMART" id="SM00589">
    <property type="entry name" value="PRY"/>
    <property type="match status" value="1"/>
</dbReference>
<keyword evidence="5" id="KW-0175">Coiled coil</keyword>
<keyword evidence="2 4" id="KW-0863">Zinc-finger</keyword>
<dbReference type="InterPro" id="IPR003877">
    <property type="entry name" value="SPRY_dom"/>
</dbReference>
<keyword evidence="10" id="KW-1185">Reference proteome</keyword>
<dbReference type="Gene3D" id="3.30.160.60">
    <property type="entry name" value="Classic Zinc Finger"/>
    <property type="match status" value="1"/>
</dbReference>
<accession>H3CM56</accession>
<evidence type="ECO:0000256" key="4">
    <source>
        <dbReference type="PROSITE-ProRule" id="PRU00024"/>
    </source>
</evidence>
<keyword evidence="1" id="KW-0479">Metal-binding</keyword>
<reference evidence="9" key="3">
    <citation type="submission" date="2025-09" db="UniProtKB">
        <authorList>
            <consortium name="Ensembl"/>
        </authorList>
    </citation>
    <scope>IDENTIFICATION</scope>
</reference>
<dbReference type="InterPro" id="IPR017907">
    <property type="entry name" value="Znf_RING_CS"/>
</dbReference>
<dbReference type="InterPro" id="IPR001841">
    <property type="entry name" value="Znf_RING"/>
</dbReference>
<dbReference type="PROSITE" id="PS50188">
    <property type="entry name" value="B302_SPRY"/>
    <property type="match status" value="1"/>
</dbReference>
<dbReference type="Pfam" id="PF00622">
    <property type="entry name" value="SPRY"/>
    <property type="match status" value="1"/>
</dbReference>
<dbReference type="Ensembl" id="ENSTNIT00000009507.1">
    <property type="protein sequence ID" value="ENSTNIP00000009336.1"/>
    <property type="gene ID" value="ENSTNIG00000006562.1"/>
</dbReference>
<dbReference type="Gene3D" id="2.60.120.920">
    <property type="match status" value="1"/>
</dbReference>
<name>H3CM56_TETNG</name>
<dbReference type="SMART" id="SM00184">
    <property type="entry name" value="RING"/>
    <property type="match status" value="1"/>
</dbReference>
<keyword evidence="3" id="KW-0862">Zinc</keyword>
<reference evidence="10" key="1">
    <citation type="journal article" date="2004" name="Nature">
        <title>Genome duplication in the teleost fish Tetraodon nigroviridis reveals the early vertebrate proto-karyotype.</title>
        <authorList>
            <person name="Jaillon O."/>
            <person name="Aury J.-M."/>
            <person name="Brunet F."/>
            <person name="Petit J.-L."/>
            <person name="Stange-Thomann N."/>
            <person name="Mauceli E."/>
            <person name="Bouneau L."/>
            <person name="Fischer C."/>
            <person name="Ozouf-Costaz C."/>
            <person name="Bernot A."/>
            <person name="Nicaud S."/>
            <person name="Jaffe D."/>
            <person name="Fisher S."/>
            <person name="Lutfalla G."/>
            <person name="Dossat C."/>
            <person name="Segurens B."/>
            <person name="Dasilva C."/>
            <person name="Salanoubat M."/>
            <person name="Levy M."/>
            <person name="Boudet N."/>
            <person name="Castellano S."/>
            <person name="Anthouard V."/>
            <person name="Jubin C."/>
            <person name="Castelli V."/>
            <person name="Katinka M."/>
            <person name="Vacherie B."/>
            <person name="Biemont C."/>
            <person name="Skalli Z."/>
            <person name="Cattolico L."/>
            <person name="Poulain J."/>
            <person name="De Berardinis V."/>
            <person name="Cruaud C."/>
            <person name="Duprat S."/>
            <person name="Brottier P."/>
            <person name="Coutanceau J.-P."/>
            <person name="Gouzy J."/>
            <person name="Parra G."/>
            <person name="Lardier G."/>
            <person name="Chapple C."/>
            <person name="McKernan K.J."/>
            <person name="McEwan P."/>
            <person name="Bosak S."/>
            <person name="Kellis M."/>
            <person name="Volff J.-N."/>
            <person name="Guigo R."/>
            <person name="Zody M.C."/>
            <person name="Mesirov J."/>
            <person name="Lindblad-Toh K."/>
            <person name="Birren B."/>
            <person name="Nusbaum C."/>
            <person name="Kahn D."/>
            <person name="Robinson-Rechavi M."/>
            <person name="Laudet V."/>
            <person name="Schachter V."/>
            <person name="Quetier F."/>
            <person name="Saurin W."/>
            <person name="Scarpelli C."/>
            <person name="Wincker P."/>
            <person name="Lander E.S."/>
            <person name="Weissenbach J."/>
            <person name="Roest Crollius H."/>
        </authorList>
    </citation>
    <scope>NUCLEOTIDE SEQUENCE [LARGE SCALE GENOMIC DNA]</scope>
</reference>
<evidence type="ECO:0000256" key="5">
    <source>
        <dbReference type="SAM" id="Coils"/>
    </source>
</evidence>
<dbReference type="Pfam" id="PF00643">
    <property type="entry name" value="zf-B_box"/>
    <property type="match status" value="1"/>
</dbReference>
<dbReference type="InterPro" id="IPR050143">
    <property type="entry name" value="TRIM/RBCC"/>
</dbReference>
<feature type="coiled-coil region" evidence="5">
    <location>
        <begin position="188"/>
        <end position="222"/>
    </location>
</feature>
<dbReference type="InterPro" id="IPR001870">
    <property type="entry name" value="B30.2/SPRY"/>
</dbReference>
<feature type="domain" description="B box-type" evidence="7">
    <location>
        <begin position="85"/>
        <end position="126"/>
    </location>
</feature>
<dbReference type="SUPFAM" id="SSF57850">
    <property type="entry name" value="RING/U-box"/>
    <property type="match status" value="1"/>
</dbReference>
<dbReference type="SMART" id="SM00336">
    <property type="entry name" value="BBOX"/>
    <property type="match status" value="1"/>
</dbReference>
<dbReference type="InParanoid" id="H3CM56"/>
<dbReference type="InterPro" id="IPR003879">
    <property type="entry name" value="Butyrophylin_SPRY"/>
</dbReference>
<sequence length="436" mass="50345">LGEKMSFQPTEDLLCPICQDVFTDPVVLSCSHSFCRDCLQTWWAGKPSRECPLCNRRSSRSDPPCNLALKNLCNAFLQQKSQASSGSQLCPLHCERLKLFCLEHQRPVCLICRDSKSHSNHRFRPADEAARDHRAKLALFQHVKQNCDLMTEHVKLQAQYTQSQIQEQFRALYRFLREEEEARITLLKEEEEQKMMVIKKHAEALSRAMKTLSDTVSATEEQLGEDHVRFLQLYNAAVKRVQQHPLLEDPQLPPGALIDVGKHLGNLGFNVWTKMKNMVSYAPVILDPNTANPEFSLSDDLTTVRHGHRQNLPENPERINCYRSVRGCEGISSGHHCWDMEVGDNAAWFVGMTEFVRWNKEKTSRFWQVEFHSNKYSMRTVEQPPTPLRVKKKLQRIRVLLDWNRGKLSWSDPDTNTHIHTVTHAFTDKLFPCIGT</sequence>
<organism evidence="9 10">
    <name type="scientific">Tetraodon nigroviridis</name>
    <name type="common">Spotted green pufferfish</name>
    <name type="synonym">Chelonodon nigroviridis</name>
    <dbReference type="NCBI Taxonomy" id="99883"/>
    <lineage>
        <taxon>Eukaryota</taxon>
        <taxon>Metazoa</taxon>
        <taxon>Chordata</taxon>
        <taxon>Craniata</taxon>
        <taxon>Vertebrata</taxon>
        <taxon>Euteleostomi</taxon>
        <taxon>Actinopterygii</taxon>
        <taxon>Neopterygii</taxon>
        <taxon>Teleostei</taxon>
        <taxon>Neoteleostei</taxon>
        <taxon>Acanthomorphata</taxon>
        <taxon>Eupercaria</taxon>
        <taxon>Tetraodontiformes</taxon>
        <taxon>Tetradontoidea</taxon>
        <taxon>Tetraodontidae</taxon>
        <taxon>Tetraodon</taxon>
    </lineage>
</organism>
<reference evidence="9" key="2">
    <citation type="submission" date="2025-08" db="UniProtKB">
        <authorList>
            <consortium name="Ensembl"/>
        </authorList>
    </citation>
    <scope>IDENTIFICATION</scope>
</reference>
<dbReference type="HOGENOM" id="CLU_013137_0_3_1"/>
<evidence type="ECO:0000313" key="10">
    <source>
        <dbReference type="Proteomes" id="UP000007303"/>
    </source>
</evidence>
<feature type="domain" description="RING-type" evidence="6">
    <location>
        <begin position="15"/>
        <end position="55"/>
    </location>
</feature>
<evidence type="ECO:0000259" key="8">
    <source>
        <dbReference type="PROSITE" id="PS50188"/>
    </source>
</evidence>
<feature type="domain" description="B30.2/SPRY" evidence="8">
    <location>
        <begin position="264"/>
        <end position="436"/>
    </location>
</feature>
<dbReference type="Pfam" id="PF13445">
    <property type="entry name" value="zf-RING_UBOX"/>
    <property type="match status" value="1"/>
</dbReference>
<dbReference type="Gene3D" id="3.30.40.10">
    <property type="entry name" value="Zinc/RING finger domain, C3HC4 (zinc finger)"/>
    <property type="match status" value="1"/>
</dbReference>
<dbReference type="AlphaFoldDB" id="H3CM56"/>
<dbReference type="Pfam" id="PF13765">
    <property type="entry name" value="PRY"/>
    <property type="match status" value="1"/>
</dbReference>
<evidence type="ECO:0000256" key="2">
    <source>
        <dbReference type="ARBA" id="ARBA00022771"/>
    </source>
</evidence>
<dbReference type="InterPro" id="IPR006574">
    <property type="entry name" value="PRY"/>
</dbReference>
<dbReference type="GO" id="GO:0008270">
    <property type="term" value="F:zinc ion binding"/>
    <property type="evidence" value="ECO:0007669"/>
    <property type="project" value="UniProtKB-KW"/>
</dbReference>
<dbReference type="PROSITE" id="PS50119">
    <property type="entry name" value="ZF_BBOX"/>
    <property type="match status" value="1"/>
</dbReference>
<dbReference type="PROSITE" id="PS00518">
    <property type="entry name" value="ZF_RING_1"/>
    <property type="match status" value="1"/>
</dbReference>
<dbReference type="InterPro" id="IPR000315">
    <property type="entry name" value="Znf_B-box"/>
</dbReference>
<dbReference type="SUPFAM" id="SSF57845">
    <property type="entry name" value="B-box zinc-binding domain"/>
    <property type="match status" value="1"/>
</dbReference>
<dbReference type="InterPro" id="IPR043136">
    <property type="entry name" value="B30.2/SPRY_sf"/>
</dbReference>